<accession>A0A2I0HJ29</accession>
<sequence>MRPVELPVHVRPRLTSPIRVVFHIDTTRSGTEEVGLGTQELGSKRELGRRREQLGHVFWAESRVRRSGLDVRSGRIVSAGLDWAERVEPNRLGWTYANQRKMGRAREREGEWRRQGWVVERTPLAADGAGDGGEHRLGYITLGMGVTKLKTVRIEGNFEFFWLGGFELSARGISSLIAGNRRNWRKRDADERRREEEGGEDKRRKEGGGRKGKRRKEEGRMAERKKE</sequence>
<reference evidence="2 3" key="1">
    <citation type="submission" date="2017-11" db="EMBL/GenBank/DDBJ databases">
        <title>De-novo sequencing of pomegranate (Punica granatum L.) genome.</title>
        <authorList>
            <person name="Akparov Z."/>
            <person name="Amiraslanov A."/>
            <person name="Hajiyeva S."/>
            <person name="Abbasov M."/>
            <person name="Kaur K."/>
            <person name="Hamwieh A."/>
            <person name="Solovyev V."/>
            <person name="Salamov A."/>
            <person name="Braich B."/>
            <person name="Kosarev P."/>
            <person name="Mahmoud A."/>
            <person name="Hajiyev E."/>
            <person name="Babayeva S."/>
            <person name="Izzatullayeva V."/>
            <person name="Mammadov A."/>
            <person name="Mammadov A."/>
            <person name="Sharifova S."/>
            <person name="Ojaghi J."/>
            <person name="Eynullazada K."/>
            <person name="Bayramov B."/>
            <person name="Abdulazimova A."/>
            <person name="Shahmuradov I."/>
        </authorList>
    </citation>
    <scope>NUCLEOTIDE SEQUENCE [LARGE SCALE GENOMIC DNA]</scope>
    <source>
        <strain evidence="3">cv. AG2017</strain>
        <tissue evidence="2">Leaf</tissue>
    </source>
</reference>
<feature type="compositionally biased region" description="Basic and acidic residues" evidence="1">
    <location>
        <begin position="186"/>
        <end position="227"/>
    </location>
</feature>
<gene>
    <name evidence="2" type="ORF">CRG98_048110</name>
</gene>
<dbReference type="EMBL" id="PGOL01008670">
    <property type="protein sequence ID" value="PKI31500.1"/>
    <property type="molecule type" value="Genomic_DNA"/>
</dbReference>
<keyword evidence="3" id="KW-1185">Reference proteome</keyword>
<organism evidence="2 3">
    <name type="scientific">Punica granatum</name>
    <name type="common">Pomegranate</name>
    <dbReference type="NCBI Taxonomy" id="22663"/>
    <lineage>
        <taxon>Eukaryota</taxon>
        <taxon>Viridiplantae</taxon>
        <taxon>Streptophyta</taxon>
        <taxon>Embryophyta</taxon>
        <taxon>Tracheophyta</taxon>
        <taxon>Spermatophyta</taxon>
        <taxon>Magnoliopsida</taxon>
        <taxon>eudicotyledons</taxon>
        <taxon>Gunneridae</taxon>
        <taxon>Pentapetalae</taxon>
        <taxon>rosids</taxon>
        <taxon>malvids</taxon>
        <taxon>Myrtales</taxon>
        <taxon>Lythraceae</taxon>
        <taxon>Punica</taxon>
    </lineage>
</organism>
<evidence type="ECO:0000313" key="3">
    <source>
        <dbReference type="Proteomes" id="UP000233551"/>
    </source>
</evidence>
<name>A0A2I0HJ29_PUNGR</name>
<proteinExistence type="predicted"/>
<dbReference type="AlphaFoldDB" id="A0A2I0HJ29"/>
<evidence type="ECO:0000313" key="2">
    <source>
        <dbReference type="EMBL" id="PKI31500.1"/>
    </source>
</evidence>
<feature type="region of interest" description="Disordered" evidence="1">
    <location>
        <begin position="184"/>
        <end position="227"/>
    </location>
</feature>
<evidence type="ECO:0000256" key="1">
    <source>
        <dbReference type="SAM" id="MobiDB-lite"/>
    </source>
</evidence>
<comment type="caution">
    <text evidence="2">The sequence shown here is derived from an EMBL/GenBank/DDBJ whole genome shotgun (WGS) entry which is preliminary data.</text>
</comment>
<dbReference type="Proteomes" id="UP000233551">
    <property type="component" value="Unassembled WGS sequence"/>
</dbReference>
<protein>
    <submittedName>
        <fullName evidence="2">Uncharacterized protein</fullName>
    </submittedName>
</protein>